<keyword evidence="6 9" id="KW-0210">Decarboxylase</keyword>
<evidence type="ECO:0000256" key="7">
    <source>
        <dbReference type="ARBA" id="ARBA00023061"/>
    </source>
</evidence>
<dbReference type="Proteomes" id="UP000217838">
    <property type="component" value="Unassembled WGS sequence"/>
</dbReference>
<dbReference type="Gene3D" id="3.30.1330.80">
    <property type="entry name" value="Hypothetical protein, similar to alpha- acetolactate decarboxylase, domain 2"/>
    <property type="match status" value="2"/>
</dbReference>
<accession>A0A2A4YG76</accession>
<comment type="catalytic activity">
    <reaction evidence="1 9">
        <text>(2S)-2-acetolactate + H(+) = (R)-acetoin + CO2</text>
        <dbReference type="Rhea" id="RHEA:21580"/>
        <dbReference type="ChEBI" id="CHEBI:15378"/>
        <dbReference type="ChEBI" id="CHEBI:15686"/>
        <dbReference type="ChEBI" id="CHEBI:16526"/>
        <dbReference type="ChEBI" id="CHEBI:58476"/>
        <dbReference type="EC" id="4.1.1.5"/>
    </reaction>
</comment>
<protein>
    <recommendedName>
        <fullName evidence="5 9">Alpha-acetolactate decarboxylase</fullName>
        <ecNumber evidence="4 9">4.1.1.5</ecNumber>
    </recommendedName>
</protein>
<keyword evidence="8 9" id="KW-0456">Lyase</keyword>
<dbReference type="GO" id="GO:0047605">
    <property type="term" value="F:acetolactate decarboxylase activity"/>
    <property type="evidence" value="ECO:0007669"/>
    <property type="project" value="UniProtKB-UniRule"/>
</dbReference>
<dbReference type="EC" id="4.1.1.5" evidence="4 9"/>
<dbReference type="UniPathway" id="UPA00626">
    <property type="reaction ID" value="UER00678"/>
</dbReference>
<evidence type="ECO:0000256" key="6">
    <source>
        <dbReference type="ARBA" id="ARBA00022793"/>
    </source>
</evidence>
<evidence type="ECO:0000313" key="11">
    <source>
        <dbReference type="Proteomes" id="UP000217838"/>
    </source>
</evidence>
<keyword evidence="7 9" id="KW-0005">Acetoin biosynthesis</keyword>
<dbReference type="PANTHER" id="PTHR35524">
    <property type="entry name" value="ALPHA-ACETOLACTATE DECARBOXYLASE"/>
    <property type="match status" value="1"/>
</dbReference>
<dbReference type="GO" id="GO:0045151">
    <property type="term" value="P:acetoin biosynthetic process"/>
    <property type="evidence" value="ECO:0007669"/>
    <property type="project" value="UniProtKB-UniRule"/>
</dbReference>
<evidence type="ECO:0000256" key="8">
    <source>
        <dbReference type="ARBA" id="ARBA00023239"/>
    </source>
</evidence>
<evidence type="ECO:0000256" key="2">
    <source>
        <dbReference type="ARBA" id="ARBA00005170"/>
    </source>
</evidence>
<name>A0A2A4YG76_UNCAE</name>
<dbReference type="PANTHER" id="PTHR35524:SF1">
    <property type="entry name" value="ALPHA-ACETOLACTATE DECARBOXYLASE"/>
    <property type="match status" value="1"/>
</dbReference>
<evidence type="ECO:0000313" key="10">
    <source>
        <dbReference type="EMBL" id="PCI93317.1"/>
    </source>
</evidence>
<comment type="similarity">
    <text evidence="3 9">Belongs to the alpha-acetolactate decarboxylase family.</text>
</comment>
<comment type="caution">
    <text evidence="10">The sequence shown here is derived from an EMBL/GenBank/DDBJ whole genome shotgun (WGS) entry which is preliminary data.</text>
</comment>
<dbReference type="SUPFAM" id="SSF117856">
    <property type="entry name" value="AF0104/ALDC/Ptd012-like"/>
    <property type="match status" value="1"/>
</dbReference>
<evidence type="ECO:0000256" key="9">
    <source>
        <dbReference type="PIRNR" id="PIRNR001332"/>
    </source>
</evidence>
<evidence type="ECO:0000256" key="3">
    <source>
        <dbReference type="ARBA" id="ARBA00007106"/>
    </source>
</evidence>
<comment type="pathway">
    <text evidence="2 9">Polyol metabolism; (R,R)-butane-2,3-diol biosynthesis; (R,R)-butane-2,3-diol from pyruvate: step 2/3.</text>
</comment>
<dbReference type="CDD" id="cd17299">
    <property type="entry name" value="acetolactate_decarboxylase"/>
    <property type="match status" value="1"/>
</dbReference>
<dbReference type="NCBIfam" id="TIGR01252">
    <property type="entry name" value="acetolac_decarb"/>
    <property type="match status" value="1"/>
</dbReference>
<evidence type="ECO:0000256" key="5">
    <source>
        <dbReference type="ARBA" id="ARBA00020164"/>
    </source>
</evidence>
<evidence type="ECO:0000256" key="1">
    <source>
        <dbReference type="ARBA" id="ARBA00001784"/>
    </source>
</evidence>
<dbReference type="EMBL" id="NVUU01000065">
    <property type="protein sequence ID" value="PCI93317.1"/>
    <property type="molecule type" value="Genomic_DNA"/>
</dbReference>
<gene>
    <name evidence="10" type="primary">budA</name>
    <name evidence="10" type="ORF">COB11_05540</name>
</gene>
<proteinExistence type="inferred from homology"/>
<dbReference type="InterPro" id="IPR005128">
    <property type="entry name" value="Acetolactate_a_deCO2ase"/>
</dbReference>
<sequence>MKSFATSLIILCMSFTPLVAKQQRAHKVFQVSTFSALLNGVYDGEFKVKRLREFGDFGLGIVNNLDGELIAVQGEYYHIDPKGYLKPAKARLLTPFASVCFFEPQKTFMVRNIKDINALQETLEDKFYNVNVPYAFRIDGTFPRIKLRSLKPQSKPFIKFAEAVKDQYVFELENVKGSLVAFWYPMYLSGINVPILHMHFASEDRKRGGHVLNIELNTATVKMMELNNIEIQLPSTRSFAKADLEGDHTHTIKRVESRN</sequence>
<dbReference type="AlphaFoldDB" id="A0A2A4YG76"/>
<dbReference type="Pfam" id="PF03306">
    <property type="entry name" value="AAL_decarboxy"/>
    <property type="match status" value="1"/>
</dbReference>
<reference evidence="11" key="1">
    <citation type="submission" date="2017-08" db="EMBL/GenBank/DDBJ databases">
        <title>A dynamic microbial community with high functional redundancy inhabits the cold, oxic subseafloor aquifer.</title>
        <authorList>
            <person name="Tully B.J."/>
            <person name="Wheat C.G."/>
            <person name="Glazer B.T."/>
            <person name="Huber J.A."/>
        </authorList>
    </citation>
    <scope>NUCLEOTIDE SEQUENCE [LARGE SCALE GENOMIC DNA]</scope>
</reference>
<evidence type="ECO:0000256" key="4">
    <source>
        <dbReference type="ARBA" id="ARBA00013204"/>
    </source>
</evidence>
<organism evidence="10 11">
    <name type="scientific">Aerophobetes bacterium</name>
    <dbReference type="NCBI Taxonomy" id="2030807"/>
    <lineage>
        <taxon>Bacteria</taxon>
        <taxon>Candidatus Aerophobota</taxon>
    </lineage>
</organism>
<dbReference type="PIRSF" id="PIRSF001332">
    <property type="entry name" value="Acetolac_decarb"/>
    <property type="match status" value="1"/>
</dbReference>